<name>A0A150XEU3_9BACT</name>
<gene>
    <name evidence="2" type="ORF">AWW68_00165</name>
</gene>
<dbReference type="AlphaFoldDB" id="A0A150XEU3"/>
<organism evidence="2 3">
    <name type="scientific">Roseivirga spongicola</name>
    <dbReference type="NCBI Taxonomy" id="333140"/>
    <lineage>
        <taxon>Bacteria</taxon>
        <taxon>Pseudomonadati</taxon>
        <taxon>Bacteroidota</taxon>
        <taxon>Cytophagia</taxon>
        <taxon>Cytophagales</taxon>
        <taxon>Roseivirgaceae</taxon>
        <taxon>Roseivirga</taxon>
    </lineage>
</organism>
<reference evidence="2 3" key="1">
    <citation type="submission" date="2016-01" db="EMBL/GenBank/DDBJ databases">
        <title>Genome sequencing of Roseivirga spongicola UST030701-084.</title>
        <authorList>
            <person name="Selvaratnam C."/>
            <person name="Thevarajoo S."/>
            <person name="Goh K.M."/>
            <person name="Ee R."/>
            <person name="Chan K.-G."/>
            <person name="Chong C.S."/>
        </authorList>
    </citation>
    <scope>NUCLEOTIDE SEQUENCE [LARGE SCALE GENOMIC DNA]</scope>
    <source>
        <strain evidence="2 3">UST030701-084</strain>
    </source>
</reference>
<dbReference type="Proteomes" id="UP000075606">
    <property type="component" value="Unassembled WGS sequence"/>
</dbReference>
<evidence type="ECO:0000313" key="2">
    <source>
        <dbReference type="EMBL" id="KYG77218.1"/>
    </source>
</evidence>
<sequence>MITDESNRNLPSRKGVKIGDFAIIHWAANGSLIKAFFNKTWLGFLLLCAKQYVRFSRALSALQMWSTFRYNPGYQTLGLLSIIASIGFQVGLNSTAVLDIFKPFGMFFIPVLICFKSPDQIYDFVWINVESQFLLGYTVLFTCFGVFHLITIWTGGNKSLTKRGESLIMKALSKSIKLDEFVICGLIEPLLFIAIGFAAWKLADDVLFFGFTLFTSLSEFSQQVLDRAYKAERDSIVRA</sequence>
<comment type="caution">
    <text evidence="2">The sequence shown here is derived from an EMBL/GenBank/DDBJ whole genome shotgun (WGS) entry which is preliminary data.</text>
</comment>
<dbReference type="RefSeq" id="WP_068215351.1">
    <property type="nucleotide sequence ID" value="NZ_CP139724.1"/>
</dbReference>
<evidence type="ECO:0000313" key="3">
    <source>
        <dbReference type="Proteomes" id="UP000075606"/>
    </source>
</evidence>
<dbReference type="STRING" id="333140.AWW68_00165"/>
<feature type="transmembrane region" description="Helical" evidence="1">
    <location>
        <begin position="178"/>
        <end position="200"/>
    </location>
</feature>
<feature type="transmembrane region" description="Helical" evidence="1">
    <location>
        <begin position="73"/>
        <end position="92"/>
    </location>
</feature>
<evidence type="ECO:0000256" key="1">
    <source>
        <dbReference type="SAM" id="Phobius"/>
    </source>
</evidence>
<keyword evidence="1" id="KW-0812">Transmembrane</keyword>
<keyword evidence="1" id="KW-1133">Transmembrane helix</keyword>
<proteinExistence type="predicted"/>
<accession>A0A150XEU3</accession>
<dbReference type="OrthoDB" id="9874357at2"/>
<feature type="transmembrane region" description="Helical" evidence="1">
    <location>
        <begin position="134"/>
        <end position="157"/>
    </location>
</feature>
<dbReference type="EMBL" id="LRPC01000001">
    <property type="protein sequence ID" value="KYG77218.1"/>
    <property type="molecule type" value="Genomic_DNA"/>
</dbReference>
<keyword evidence="3" id="KW-1185">Reference proteome</keyword>
<keyword evidence="1" id="KW-0472">Membrane</keyword>
<protein>
    <submittedName>
        <fullName evidence="2">Uncharacterized protein</fullName>
    </submittedName>
</protein>